<feature type="compositionally biased region" description="Basic residues" evidence="9">
    <location>
        <begin position="574"/>
        <end position="584"/>
    </location>
</feature>
<dbReference type="PANTHER" id="PTHR22937:SF65">
    <property type="entry name" value="E3 UBIQUITIN-PROTEIN LIGASE ARK2C"/>
    <property type="match status" value="1"/>
</dbReference>
<keyword evidence="7" id="KW-0862">Zinc</keyword>
<feature type="region of interest" description="Disordered" evidence="9">
    <location>
        <begin position="379"/>
        <end position="425"/>
    </location>
</feature>
<dbReference type="SUPFAM" id="SSF57850">
    <property type="entry name" value="RING/U-box"/>
    <property type="match status" value="1"/>
</dbReference>
<keyword evidence="6" id="KW-0833">Ubl conjugation pathway</keyword>
<evidence type="ECO:0000256" key="4">
    <source>
        <dbReference type="ARBA" id="ARBA00022723"/>
    </source>
</evidence>
<protein>
    <recommendedName>
        <fullName evidence="2">RING-type E3 ubiquitin transferase</fullName>
        <ecNumber evidence="2">2.3.2.27</ecNumber>
    </recommendedName>
</protein>
<evidence type="ECO:0000256" key="8">
    <source>
        <dbReference type="PROSITE-ProRule" id="PRU00175"/>
    </source>
</evidence>
<dbReference type="InterPro" id="IPR013083">
    <property type="entry name" value="Znf_RING/FYVE/PHD"/>
</dbReference>
<organism evidence="11 12">
    <name type="scientific">Polypedilum vanderplanki</name>
    <name type="common">Sleeping chironomid midge</name>
    <dbReference type="NCBI Taxonomy" id="319348"/>
    <lineage>
        <taxon>Eukaryota</taxon>
        <taxon>Metazoa</taxon>
        <taxon>Ecdysozoa</taxon>
        <taxon>Arthropoda</taxon>
        <taxon>Hexapoda</taxon>
        <taxon>Insecta</taxon>
        <taxon>Pterygota</taxon>
        <taxon>Neoptera</taxon>
        <taxon>Endopterygota</taxon>
        <taxon>Diptera</taxon>
        <taxon>Nematocera</taxon>
        <taxon>Chironomoidea</taxon>
        <taxon>Chironomidae</taxon>
        <taxon>Chironominae</taxon>
        <taxon>Polypedilum</taxon>
        <taxon>Polypedilum</taxon>
    </lineage>
</organism>
<dbReference type="GO" id="GO:0008270">
    <property type="term" value="F:zinc ion binding"/>
    <property type="evidence" value="ECO:0007669"/>
    <property type="project" value="UniProtKB-KW"/>
</dbReference>
<feature type="region of interest" description="Disordered" evidence="9">
    <location>
        <begin position="598"/>
        <end position="647"/>
    </location>
</feature>
<evidence type="ECO:0000313" key="12">
    <source>
        <dbReference type="Proteomes" id="UP001107558"/>
    </source>
</evidence>
<dbReference type="Proteomes" id="UP001107558">
    <property type="component" value="Chromosome 1"/>
</dbReference>
<evidence type="ECO:0000256" key="3">
    <source>
        <dbReference type="ARBA" id="ARBA00022679"/>
    </source>
</evidence>
<dbReference type="Gene3D" id="3.30.40.10">
    <property type="entry name" value="Zinc/RING finger domain, C3HC4 (zinc finger)"/>
    <property type="match status" value="1"/>
</dbReference>
<dbReference type="PROSITE" id="PS50089">
    <property type="entry name" value="ZF_RING_2"/>
    <property type="match status" value="1"/>
</dbReference>
<dbReference type="InterPro" id="IPR045191">
    <property type="entry name" value="MBR1/2-like"/>
</dbReference>
<evidence type="ECO:0000256" key="1">
    <source>
        <dbReference type="ARBA" id="ARBA00000900"/>
    </source>
</evidence>
<keyword evidence="4" id="KW-0479">Metal-binding</keyword>
<dbReference type="AlphaFoldDB" id="A0A9J6CFW8"/>
<dbReference type="CDD" id="cd16474">
    <property type="entry name" value="RING-H2_RNF111-like"/>
    <property type="match status" value="1"/>
</dbReference>
<feature type="compositionally biased region" description="Polar residues" evidence="9">
    <location>
        <begin position="414"/>
        <end position="425"/>
    </location>
</feature>
<feature type="domain" description="RING-type" evidence="10">
    <location>
        <begin position="875"/>
        <end position="916"/>
    </location>
</feature>
<evidence type="ECO:0000256" key="7">
    <source>
        <dbReference type="ARBA" id="ARBA00022833"/>
    </source>
</evidence>
<keyword evidence="12" id="KW-1185">Reference proteome</keyword>
<sequence>MEFINSALDLDLAFDESNSADAEIQDNSLFASSNNSYQQSSMFSTETLNNLLNENAFNHTIFSEISAATNAEPEPVIELSDDGEADDYEIVSVATNVTRKRHRHSTENYTGNKRKQHDSVQLYNDSQKNKNRNVPLKKRGANNREEELNFLNLIAGEDSNQVQNLKIIPSKEEKTAVAATICDSTSSNASSSSCNSNASTSHTSHFHNLEPKIDNSSICNCFECFPTLGSGSSSSSRVKCKKLKKEESKQQQPSSSSSSAKNISNSASSTSSNIDSSLIPGPSGLQNNTKNKGPVKKRVHFESDDDYDSDEQTPQPSIVTTEIEIESESNNVQIDVKTDALNAPHLQLDWLSDSSSQGEMEENDDDDDVIFVNDRSEPIDLTADSDSDNDVRNNSSNTAPSSVDTISIDKKRSNGNANMNETQQNRDLSCQLTFWPTLDAMSSSRLSLPAQRQHSIGTQRTTSAISIPLQNQNNRIVNPHVLIPNPPVVTATPVATGPLNFHEIITGNDVMLFDGAHNFSARELPRSRVVTPPQPTISVTHVDPHSDNSANQIREANQNSNQNNSHLHSLPHQYHHHHYRHLNHHSNTNQTPAHSYVRRNPIYRPPTTISNCDATNPQNSESSNSNPNNNVTTANQQSQQQQHQQSINCRQHIGRCPFMTEGHHYNRPRRMQRDFYPMSSNRPYAVHEDLWRRQYQEQEIRRHYWSPTFNESTPEVQVLRPPPPIMVDPIGSHRLVSAVGDNSTNGNSPNDILNRFDHIQQMTTRVRRAPMFYYRNHDRNTTFNESEQGQPHIHHHMHYSIPQPAPHVHLSIGVRPSERFNQPLNLLNRLNRFVRVIEERVSRGATQETIEINTLPHKYKKLRRTSETDEDSEKCTICLSQFEIDNDVRRLPCMHLFHRDCVDQWLVTSKHCPICRVDIETQIKYSDL</sequence>
<feature type="region of interest" description="Disordered" evidence="9">
    <location>
        <begin position="100"/>
        <end position="142"/>
    </location>
</feature>
<comment type="catalytic activity">
    <reaction evidence="1">
        <text>S-ubiquitinyl-[E2 ubiquitin-conjugating enzyme]-L-cysteine + [acceptor protein]-L-lysine = [E2 ubiquitin-conjugating enzyme]-L-cysteine + N(6)-ubiquitinyl-[acceptor protein]-L-lysine.</text>
        <dbReference type="EC" id="2.3.2.27"/>
    </reaction>
</comment>
<evidence type="ECO:0000313" key="11">
    <source>
        <dbReference type="EMBL" id="KAG5680683.1"/>
    </source>
</evidence>
<feature type="compositionally biased region" description="Low complexity" evidence="9">
    <location>
        <begin position="616"/>
        <end position="646"/>
    </location>
</feature>
<evidence type="ECO:0000256" key="6">
    <source>
        <dbReference type="ARBA" id="ARBA00022786"/>
    </source>
</evidence>
<dbReference type="FunFam" id="3.30.40.10:FF:000479">
    <property type="entry name" value="E3 ubiquitin-protein ligase Arkadia"/>
    <property type="match status" value="1"/>
</dbReference>
<evidence type="ECO:0000256" key="9">
    <source>
        <dbReference type="SAM" id="MobiDB-lite"/>
    </source>
</evidence>
<dbReference type="GO" id="GO:0061630">
    <property type="term" value="F:ubiquitin protein ligase activity"/>
    <property type="evidence" value="ECO:0007669"/>
    <property type="project" value="UniProtKB-EC"/>
</dbReference>
<feature type="region of interest" description="Disordered" evidence="9">
    <location>
        <begin position="527"/>
        <end position="550"/>
    </location>
</feature>
<feature type="compositionally biased region" description="Basic residues" evidence="9">
    <location>
        <begin position="129"/>
        <end position="141"/>
    </location>
</feature>
<dbReference type="GO" id="GO:0005634">
    <property type="term" value="C:nucleus"/>
    <property type="evidence" value="ECO:0007669"/>
    <property type="project" value="TreeGrafter"/>
</dbReference>
<keyword evidence="3" id="KW-0808">Transferase</keyword>
<dbReference type="PANTHER" id="PTHR22937">
    <property type="entry name" value="E3 UBIQUITIN-PROTEIN LIGASE RNF165"/>
    <property type="match status" value="1"/>
</dbReference>
<accession>A0A9J6CFW8</accession>
<dbReference type="Pfam" id="PF13639">
    <property type="entry name" value="zf-RING_2"/>
    <property type="match status" value="1"/>
</dbReference>
<dbReference type="InterPro" id="IPR001841">
    <property type="entry name" value="Znf_RING"/>
</dbReference>
<evidence type="ECO:0000259" key="10">
    <source>
        <dbReference type="PROSITE" id="PS50089"/>
    </source>
</evidence>
<keyword evidence="5 8" id="KW-0863">Zinc-finger</keyword>
<dbReference type="OrthoDB" id="9984778at2759"/>
<name>A0A9J6CFW8_POLVA</name>
<evidence type="ECO:0000256" key="5">
    <source>
        <dbReference type="ARBA" id="ARBA00022771"/>
    </source>
</evidence>
<feature type="region of interest" description="Disordered" evidence="9">
    <location>
        <begin position="185"/>
        <end position="204"/>
    </location>
</feature>
<evidence type="ECO:0000256" key="2">
    <source>
        <dbReference type="ARBA" id="ARBA00012483"/>
    </source>
</evidence>
<dbReference type="EC" id="2.3.2.27" evidence="2"/>
<dbReference type="SMART" id="SM00744">
    <property type="entry name" value="RINGv"/>
    <property type="match status" value="1"/>
</dbReference>
<feature type="region of interest" description="Disordered" evidence="9">
    <location>
        <begin position="574"/>
        <end position="593"/>
    </location>
</feature>
<reference evidence="11" key="1">
    <citation type="submission" date="2021-03" db="EMBL/GenBank/DDBJ databases">
        <title>Chromosome level genome of the anhydrobiotic midge Polypedilum vanderplanki.</title>
        <authorList>
            <person name="Yoshida Y."/>
            <person name="Kikawada T."/>
            <person name="Gusev O."/>
        </authorList>
    </citation>
    <scope>NUCLEOTIDE SEQUENCE</scope>
    <source>
        <strain evidence="11">NIAS01</strain>
        <tissue evidence="11">Whole body or cell culture</tissue>
    </source>
</reference>
<feature type="compositionally biased region" description="Low complexity" evidence="9">
    <location>
        <begin position="250"/>
        <end position="277"/>
    </location>
</feature>
<comment type="caution">
    <text evidence="11">The sequence shown here is derived from an EMBL/GenBank/DDBJ whole genome shotgun (WGS) entry which is preliminary data.</text>
</comment>
<dbReference type="SMART" id="SM00184">
    <property type="entry name" value="RING"/>
    <property type="match status" value="1"/>
</dbReference>
<gene>
    <name evidence="11" type="ORF">PVAND_010176</name>
</gene>
<feature type="compositionally biased region" description="Low complexity" evidence="9">
    <location>
        <begin position="185"/>
        <end position="203"/>
    </location>
</feature>
<dbReference type="InterPro" id="IPR011016">
    <property type="entry name" value="Znf_RING-CH"/>
</dbReference>
<proteinExistence type="predicted"/>
<dbReference type="EMBL" id="JADBJN010000001">
    <property type="protein sequence ID" value="KAG5680683.1"/>
    <property type="molecule type" value="Genomic_DNA"/>
</dbReference>
<feature type="region of interest" description="Disordered" evidence="9">
    <location>
        <begin position="241"/>
        <end position="295"/>
    </location>
</feature>